<gene>
    <name evidence="2" type="ORF">tloyanaT_35900</name>
</gene>
<proteinExistence type="predicted"/>
<dbReference type="Gene3D" id="3.40.630.30">
    <property type="match status" value="1"/>
</dbReference>
<name>A0ABQ6HI39_9GAMM</name>
<dbReference type="Proteomes" id="UP001157134">
    <property type="component" value="Unassembled WGS sequence"/>
</dbReference>
<evidence type="ECO:0000259" key="1">
    <source>
        <dbReference type="PROSITE" id="PS51186"/>
    </source>
</evidence>
<dbReference type="EMBL" id="BSSV01000010">
    <property type="protein sequence ID" value="GLX87337.1"/>
    <property type="molecule type" value="Genomic_DNA"/>
</dbReference>
<keyword evidence="3" id="KW-1185">Reference proteome</keyword>
<reference evidence="2 3" key="1">
    <citation type="submission" date="2023-03" db="EMBL/GenBank/DDBJ databases">
        <title>Thalassotalea loyana LMG 22536T draft genome sequence.</title>
        <authorList>
            <person name="Sawabe T."/>
        </authorList>
    </citation>
    <scope>NUCLEOTIDE SEQUENCE [LARGE SCALE GENOMIC DNA]</scope>
    <source>
        <strain evidence="2 3">LMG 22536</strain>
    </source>
</reference>
<feature type="domain" description="N-acetyltransferase" evidence="1">
    <location>
        <begin position="1"/>
        <end position="121"/>
    </location>
</feature>
<evidence type="ECO:0000313" key="3">
    <source>
        <dbReference type="Proteomes" id="UP001157134"/>
    </source>
</evidence>
<dbReference type="InterPro" id="IPR016181">
    <property type="entry name" value="Acyl_CoA_acyltransferase"/>
</dbReference>
<dbReference type="PROSITE" id="PS51186">
    <property type="entry name" value="GNAT"/>
    <property type="match status" value="1"/>
</dbReference>
<dbReference type="Pfam" id="PF13673">
    <property type="entry name" value="Acetyltransf_10"/>
    <property type="match status" value="1"/>
</dbReference>
<dbReference type="RefSeq" id="WP_284301313.1">
    <property type="nucleotide sequence ID" value="NZ_BSSV01000010.1"/>
</dbReference>
<dbReference type="SUPFAM" id="SSF55729">
    <property type="entry name" value="Acyl-CoA N-acyltransferases (Nat)"/>
    <property type="match status" value="1"/>
</dbReference>
<accession>A0ABQ6HI39</accession>
<comment type="caution">
    <text evidence="2">The sequence shown here is derived from an EMBL/GenBank/DDBJ whole genome shotgun (WGS) entry which is preliminary data.</text>
</comment>
<dbReference type="InterPro" id="IPR000182">
    <property type="entry name" value="GNAT_dom"/>
</dbReference>
<organism evidence="2 3">
    <name type="scientific">Thalassotalea loyana</name>
    <dbReference type="NCBI Taxonomy" id="280483"/>
    <lineage>
        <taxon>Bacteria</taxon>
        <taxon>Pseudomonadati</taxon>
        <taxon>Pseudomonadota</taxon>
        <taxon>Gammaproteobacteria</taxon>
        <taxon>Alteromonadales</taxon>
        <taxon>Colwelliaceae</taxon>
        <taxon>Thalassotalea</taxon>
    </lineage>
</organism>
<evidence type="ECO:0000313" key="2">
    <source>
        <dbReference type="EMBL" id="GLX87337.1"/>
    </source>
</evidence>
<protein>
    <recommendedName>
        <fullName evidence="1">N-acetyltransferase domain-containing protein</fullName>
    </recommendedName>
</protein>
<sequence length="122" mass="14370">MTEHLSRAGIAMDDQKHLVRIDEFFEDSLIIEYKSHAIGLIKLGRFIDRLHIRQLQILPNFQNKGIGEKVINRVVTRAREINQPVTLNVLKQNPALRLYQRLGFRVEQETELEFFMKLSVDR</sequence>
<dbReference type="CDD" id="cd04301">
    <property type="entry name" value="NAT_SF"/>
    <property type="match status" value="1"/>
</dbReference>